<keyword evidence="1" id="KW-0560">Oxidoreductase</keyword>
<proteinExistence type="predicted"/>
<keyword evidence="3" id="KW-1185">Reference proteome</keyword>
<dbReference type="STRING" id="5599.A0A177D7J3"/>
<dbReference type="Pfam" id="PF00106">
    <property type="entry name" value="adh_short"/>
    <property type="match status" value="1"/>
</dbReference>
<dbReference type="KEGG" id="aalt:CC77DRAFT_1013333"/>
<gene>
    <name evidence="2" type="ORF">CC77DRAFT_1013333</name>
</gene>
<evidence type="ECO:0000313" key="2">
    <source>
        <dbReference type="EMBL" id="OAG15398.1"/>
    </source>
</evidence>
<dbReference type="VEuPathDB" id="FungiDB:CC77DRAFT_1013333"/>
<accession>A0A177D7J3</accession>
<dbReference type="GeneID" id="29109423"/>
<dbReference type="RefSeq" id="XP_018380819.1">
    <property type="nucleotide sequence ID" value="XM_018523829.1"/>
</dbReference>
<name>A0A177D7J3_ALTAL</name>
<organism evidence="2 3">
    <name type="scientific">Alternaria alternata</name>
    <name type="common">Alternaria rot fungus</name>
    <name type="synonym">Torula alternata</name>
    <dbReference type="NCBI Taxonomy" id="5599"/>
    <lineage>
        <taxon>Eukaryota</taxon>
        <taxon>Fungi</taxon>
        <taxon>Dikarya</taxon>
        <taxon>Ascomycota</taxon>
        <taxon>Pezizomycotina</taxon>
        <taxon>Dothideomycetes</taxon>
        <taxon>Pleosporomycetidae</taxon>
        <taxon>Pleosporales</taxon>
        <taxon>Pleosporineae</taxon>
        <taxon>Pleosporaceae</taxon>
        <taxon>Alternaria</taxon>
        <taxon>Alternaria sect. Alternaria</taxon>
        <taxon>Alternaria alternata complex</taxon>
    </lineage>
</organism>
<dbReference type="AlphaFoldDB" id="A0A177D7J3"/>
<dbReference type="PANTHER" id="PTHR43157:SF31">
    <property type="entry name" value="PHOSPHATIDYLINOSITOL-GLYCAN BIOSYNTHESIS CLASS F PROTEIN"/>
    <property type="match status" value="1"/>
</dbReference>
<dbReference type="EMBL" id="KV441494">
    <property type="protein sequence ID" value="OAG15398.1"/>
    <property type="molecule type" value="Genomic_DNA"/>
</dbReference>
<dbReference type="InterPro" id="IPR036291">
    <property type="entry name" value="NAD(P)-bd_dom_sf"/>
</dbReference>
<dbReference type="SUPFAM" id="SSF51735">
    <property type="entry name" value="NAD(P)-binding Rossmann-fold domains"/>
    <property type="match status" value="1"/>
</dbReference>
<dbReference type="OMA" id="ARDINEW"/>
<evidence type="ECO:0000313" key="3">
    <source>
        <dbReference type="Proteomes" id="UP000077248"/>
    </source>
</evidence>
<reference evidence="2 3" key="1">
    <citation type="submission" date="2016-05" db="EMBL/GenBank/DDBJ databases">
        <title>Comparative analysis of secretome profiles of manganese(II)-oxidizing ascomycete fungi.</title>
        <authorList>
            <consortium name="DOE Joint Genome Institute"/>
            <person name="Zeiner C.A."/>
            <person name="Purvine S.O."/>
            <person name="Zink E.M."/>
            <person name="Wu S."/>
            <person name="Pasa-Tolic L."/>
            <person name="Chaput D.L."/>
            <person name="Haridas S."/>
            <person name="Grigoriev I.V."/>
            <person name="Santelli C.M."/>
            <person name="Hansel C.M."/>
        </authorList>
    </citation>
    <scope>NUCLEOTIDE SEQUENCE [LARGE SCALE GENOMIC DNA]</scope>
    <source>
        <strain evidence="2 3">SRC1lrK2f</strain>
    </source>
</reference>
<protein>
    <recommendedName>
        <fullName evidence="4">NAD(P)-binding protein</fullName>
    </recommendedName>
</protein>
<evidence type="ECO:0008006" key="4">
    <source>
        <dbReference type="Google" id="ProtNLM"/>
    </source>
</evidence>
<dbReference type="GO" id="GO:0016491">
    <property type="term" value="F:oxidoreductase activity"/>
    <property type="evidence" value="ECO:0007669"/>
    <property type="project" value="UniProtKB-KW"/>
</dbReference>
<dbReference type="Gene3D" id="3.40.50.720">
    <property type="entry name" value="NAD(P)-binding Rossmann-like Domain"/>
    <property type="match status" value="1"/>
</dbReference>
<sequence>MGIVRKQGLNFGKSSLVPKIDVLLNNAGIMGTKLARTPEGVESQFAANHIGHFLLTNLLVPQLEQAEGNARVVNVSSKLYQFSPVNFLDPQFTSTPWNTKLESKGVKSYSLHPGNIQQTGLAASVDPESWPIVTEMFERKKMEMPKEKTLEQGAATSVAAALDPRLDDFSGAFLDDCQVAKVIEYAFSEDNAESLWSLSEKIVGETFSY</sequence>
<dbReference type="PANTHER" id="PTHR43157">
    <property type="entry name" value="PHOSPHATIDYLINOSITOL-GLYCAN BIOSYNTHESIS CLASS F PROTEIN-RELATED"/>
    <property type="match status" value="1"/>
</dbReference>
<evidence type="ECO:0000256" key="1">
    <source>
        <dbReference type="ARBA" id="ARBA00023002"/>
    </source>
</evidence>
<dbReference type="InterPro" id="IPR002347">
    <property type="entry name" value="SDR_fam"/>
</dbReference>
<dbReference type="Proteomes" id="UP000077248">
    <property type="component" value="Unassembled WGS sequence"/>
</dbReference>